<dbReference type="Gene3D" id="1.10.357.10">
    <property type="entry name" value="Tetracycline Repressor, domain 2"/>
    <property type="match status" value="1"/>
</dbReference>
<proteinExistence type="predicted"/>
<dbReference type="AlphaFoldDB" id="A0A4V2LXH7"/>
<name>A0A4V2LXH7_9ACTN</name>
<evidence type="ECO:0008006" key="3">
    <source>
        <dbReference type="Google" id="ProtNLM"/>
    </source>
</evidence>
<reference evidence="1 2" key="1">
    <citation type="submission" date="2019-02" db="EMBL/GenBank/DDBJ databases">
        <title>Jishengella sp. nov., isolated from a root of Zingiber montanum.</title>
        <authorList>
            <person name="Kuncharoen N."/>
            <person name="Kudo T."/>
            <person name="Masahiro Y."/>
            <person name="Ohkuma M."/>
            <person name="Tanasupawat S."/>
        </authorList>
    </citation>
    <scope>NUCLEOTIDE SEQUENCE [LARGE SCALE GENOMIC DNA]</scope>
    <source>
        <strain evidence="1 2">PLAI 1-1</strain>
    </source>
</reference>
<keyword evidence="2" id="KW-1185">Reference proteome</keyword>
<dbReference type="EMBL" id="SJJR01000001">
    <property type="protein sequence ID" value="TCC00476.1"/>
    <property type="molecule type" value="Genomic_DNA"/>
</dbReference>
<protein>
    <recommendedName>
        <fullName evidence="3">MftR C-terminal domain-containing protein</fullName>
    </recommendedName>
</protein>
<dbReference type="RefSeq" id="WP_131300095.1">
    <property type="nucleotide sequence ID" value="NZ_SJJR01000001.1"/>
</dbReference>
<evidence type="ECO:0000313" key="2">
    <source>
        <dbReference type="Proteomes" id="UP000292274"/>
    </source>
</evidence>
<organism evidence="1 2">
    <name type="scientific">Micromonospora zingiberis</name>
    <dbReference type="NCBI Taxonomy" id="2053011"/>
    <lineage>
        <taxon>Bacteria</taxon>
        <taxon>Bacillati</taxon>
        <taxon>Actinomycetota</taxon>
        <taxon>Actinomycetes</taxon>
        <taxon>Micromonosporales</taxon>
        <taxon>Micromonosporaceae</taxon>
        <taxon>Micromonospora</taxon>
    </lineage>
</organism>
<sequence length="158" mass="17635">MRALEPSRGRRFFNYFPAKEDVITQPDPQERAVWADIQARHVDTEPLWQALTATVLEGLASIEDSFVALRRIKASAPAMAATFGKGSRWISEDLRQWVERRTPAEQLPAARLQLNVVMAALMTAYEQWQPDEPFGDFIDTARRHLAAAGAGFAGPAGR</sequence>
<accession>A0A4V2LXH7</accession>
<gene>
    <name evidence="1" type="ORF">E0H26_01950</name>
</gene>
<evidence type="ECO:0000313" key="1">
    <source>
        <dbReference type="EMBL" id="TCC00476.1"/>
    </source>
</evidence>
<dbReference type="Proteomes" id="UP000292274">
    <property type="component" value="Unassembled WGS sequence"/>
</dbReference>
<comment type="caution">
    <text evidence="1">The sequence shown here is derived from an EMBL/GenBank/DDBJ whole genome shotgun (WGS) entry which is preliminary data.</text>
</comment>
<dbReference type="OrthoDB" id="956698at2"/>